<dbReference type="Pfam" id="PF03601">
    <property type="entry name" value="Cons_hypoth698"/>
    <property type="match status" value="1"/>
</dbReference>
<feature type="transmembrane region" description="Helical" evidence="7">
    <location>
        <begin position="243"/>
        <end position="261"/>
    </location>
</feature>
<gene>
    <name evidence="8" type="ORF">EHQ17_09520</name>
</gene>
<feature type="transmembrane region" description="Helical" evidence="7">
    <location>
        <begin position="341"/>
        <end position="361"/>
    </location>
</feature>
<dbReference type="AlphaFoldDB" id="A0A5F1Z2Q4"/>
<evidence type="ECO:0000313" key="9">
    <source>
        <dbReference type="Proteomes" id="UP000298277"/>
    </source>
</evidence>
<keyword evidence="3" id="KW-1003">Cell membrane</keyword>
<evidence type="ECO:0000256" key="5">
    <source>
        <dbReference type="ARBA" id="ARBA00022989"/>
    </source>
</evidence>
<accession>A0A5F1Z2Q4</accession>
<dbReference type="PANTHER" id="PTHR30106">
    <property type="entry name" value="INNER MEMBRANE PROTEIN YEIH-RELATED"/>
    <property type="match status" value="1"/>
</dbReference>
<dbReference type="RefSeq" id="WP_135590003.1">
    <property type="nucleotide sequence ID" value="NZ_RQEZ01000013.1"/>
</dbReference>
<evidence type="ECO:0000313" key="8">
    <source>
        <dbReference type="EMBL" id="TGK34642.1"/>
    </source>
</evidence>
<name>A0A5F1Z2Q4_9LEPT</name>
<feature type="transmembrane region" description="Helical" evidence="7">
    <location>
        <begin position="176"/>
        <end position="197"/>
    </location>
</feature>
<dbReference type="OrthoDB" id="9811391at2"/>
<evidence type="ECO:0000256" key="3">
    <source>
        <dbReference type="ARBA" id="ARBA00022475"/>
    </source>
</evidence>
<protein>
    <submittedName>
        <fullName evidence="8">Putative sulfate exporter family transporter</fullName>
    </submittedName>
</protein>
<organism evidence="8 9">
    <name type="scientific">Leptospira gomenensis</name>
    <dbReference type="NCBI Taxonomy" id="2484974"/>
    <lineage>
        <taxon>Bacteria</taxon>
        <taxon>Pseudomonadati</taxon>
        <taxon>Spirochaetota</taxon>
        <taxon>Spirochaetia</taxon>
        <taxon>Leptospirales</taxon>
        <taxon>Leptospiraceae</taxon>
        <taxon>Leptospira</taxon>
    </lineage>
</organism>
<feature type="transmembrane region" description="Helical" evidence="7">
    <location>
        <begin position="282"/>
        <end position="301"/>
    </location>
</feature>
<evidence type="ECO:0000256" key="7">
    <source>
        <dbReference type="SAM" id="Phobius"/>
    </source>
</evidence>
<feature type="transmembrane region" description="Helical" evidence="7">
    <location>
        <begin position="145"/>
        <end position="164"/>
    </location>
</feature>
<proteinExistence type="inferred from homology"/>
<keyword evidence="6 7" id="KW-0472">Membrane</keyword>
<dbReference type="EMBL" id="RQFA01000037">
    <property type="protein sequence ID" value="TGK34642.1"/>
    <property type="molecule type" value="Genomic_DNA"/>
</dbReference>
<reference evidence="8" key="1">
    <citation type="journal article" date="2019" name="PLoS Negl. Trop. Dis.">
        <title>Revisiting the worldwide diversity of Leptospira species in the environment.</title>
        <authorList>
            <person name="Vincent A.T."/>
            <person name="Schiettekatte O."/>
            <person name="Bourhy P."/>
            <person name="Veyrier F.J."/>
            <person name="Picardeau M."/>
        </authorList>
    </citation>
    <scope>NUCLEOTIDE SEQUENCE [LARGE SCALE GENOMIC DNA]</scope>
    <source>
        <strain evidence="8">201800299</strain>
    </source>
</reference>
<evidence type="ECO:0000256" key="6">
    <source>
        <dbReference type="ARBA" id="ARBA00023136"/>
    </source>
</evidence>
<evidence type="ECO:0000256" key="1">
    <source>
        <dbReference type="ARBA" id="ARBA00004651"/>
    </source>
</evidence>
<evidence type="ECO:0000256" key="4">
    <source>
        <dbReference type="ARBA" id="ARBA00022692"/>
    </source>
</evidence>
<keyword evidence="5 7" id="KW-1133">Transmembrane helix</keyword>
<dbReference type="Proteomes" id="UP000298277">
    <property type="component" value="Unassembled WGS sequence"/>
</dbReference>
<comment type="subcellular location">
    <subcellularLocation>
        <location evidence="1">Cell membrane</location>
        <topology evidence="1">Multi-pass membrane protein</topology>
    </subcellularLocation>
</comment>
<feature type="transmembrane region" description="Helical" evidence="7">
    <location>
        <begin position="27"/>
        <end position="46"/>
    </location>
</feature>
<comment type="caution">
    <text evidence="8">The sequence shown here is derived from an EMBL/GenBank/DDBJ whole genome shotgun (WGS) entry which is preliminary data.</text>
</comment>
<evidence type="ECO:0000256" key="2">
    <source>
        <dbReference type="ARBA" id="ARBA00007977"/>
    </source>
</evidence>
<dbReference type="InterPro" id="IPR018383">
    <property type="entry name" value="UPF0324_pro"/>
</dbReference>
<dbReference type="GO" id="GO:0005886">
    <property type="term" value="C:plasma membrane"/>
    <property type="evidence" value="ECO:0007669"/>
    <property type="project" value="UniProtKB-SubCell"/>
</dbReference>
<dbReference type="PANTHER" id="PTHR30106:SF2">
    <property type="entry name" value="UPF0324 INNER MEMBRANE PROTEIN YEIH"/>
    <property type="match status" value="1"/>
</dbReference>
<keyword evidence="4 7" id="KW-0812">Transmembrane</keyword>
<feature type="transmembrane region" description="Helical" evidence="7">
    <location>
        <begin position="112"/>
        <end position="133"/>
    </location>
</feature>
<comment type="similarity">
    <text evidence="2">Belongs to the UPF0324 family.</text>
</comment>
<feature type="transmembrane region" description="Helical" evidence="7">
    <location>
        <begin position="209"/>
        <end position="231"/>
    </location>
</feature>
<sequence length="364" mass="38864">MFAIYDRIVAFFDEVYKTPNDRMRSGISAFGFVLGILLAAAIGWAAKQLVLWTGNTTLSPLFVGMIGGIIVANCFGIKDSLLPGIGFASRGLLRFSVVLLGFRITLQELVEIGPLGYFTLTTIVIATFIFTYWISKKGFGLKPSVSFLIAAGCSICGASAISATTNVVKSESHETAVAVGTVTILGMSFLLLEPILFQSGLLVGLDSDSFGFFVGTTIHEVAQAVAAGFALNENSGKIATIVKMGRVVLLAPLLLGLGLLFRLRKTNGSDSDKGKTKVNVPVFVWGFIATIVIHSLIPISNEVGTHIRSINDLFMLIALTAIGLDTKVLHLKKLGWKPVAAAGLASLFLLILGWIGAIFVFREM</sequence>
<feature type="transmembrane region" description="Helical" evidence="7">
    <location>
        <begin position="58"/>
        <end position="75"/>
    </location>
</feature>
<keyword evidence="9" id="KW-1185">Reference proteome</keyword>
<feature type="transmembrane region" description="Helical" evidence="7">
    <location>
        <begin position="313"/>
        <end position="329"/>
    </location>
</feature>